<comment type="caution">
    <text evidence="3">The sequence shown here is derived from an EMBL/GenBank/DDBJ whole genome shotgun (WGS) entry which is preliminary data.</text>
</comment>
<name>A0AAN7WIM7_9SACH</name>
<proteinExistence type="predicted"/>
<feature type="compositionally biased region" description="Low complexity" evidence="1">
    <location>
        <begin position="10"/>
        <end position="21"/>
    </location>
</feature>
<reference evidence="4" key="1">
    <citation type="submission" date="2023-07" db="EMBL/GenBank/DDBJ databases">
        <title>A draft genome of Kazachstania heterogenica Y-27499.</title>
        <authorList>
            <person name="Donic C."/>
            <person name="Kralova J.S."/>
            <person name="Fidel L."/>
            <person name="Ben-Dor S."/>
            <person name="Jung S."/>
        </authorList>
    </citation>
    <scope>NUCLEOTIDE SEQUENCE [LARGE SCALE GENOMIC DNA]</scope>
    <source>
        <strain evidence="4">Y27499</strain>
    </source>
</reference>
<keyword evidence="2" id="KW-0812">Transmembrane</keyword>
<dbReference type="EMBL" id="JAWIZZ010000040">
    <property type="protein sequence ID" value="KAK5780845.1"/>
    <property type="molecule type" value="Genomic_DNA"/>
</dbReference>
<feature type="region of interest" description="Disordered" evidence="1">
    <location>
        <begin position="1"/>
        <end position="24"/>
    </location>
</feature>
<feature type="transmembrane region" description="Helical" evidence="2">
    <location>
        <begin position="32"/>
        <end position="50"/>
    </location>
</feature>
<keyword evidence="2" id="KW-1133">Transmembrane helix</keyword>
<keyword evidence="4" id="KW-1185">Reference proteome</keyword>
<dbReference type="Proteomes" id="UP001306508">
    <property type="component" value="Unassembled WGS sequence"/>
</dbReference>
<gene>
    <name evidence="3" type="ORF">RI543_001971</name>
</gene>
<organism evidence="3 4">
    <name type="scientific">Arxiozyma heterogenica</name>
    <dbReference type="NCBI Taxonomy" id="278026"/>
    <lineage>
        <taxon>Eukaryota</taxon>
        <taxon>Fungi</taxon>
        <taxon>Dikarya</taxon>
        <taxon>Ascomycota</taxon>
        <taxon>Saccharomycotina</taxon>
        <taxon>Saccharomycetes</taxon>
        <taxon>Saccharomycetales</taxon>
        <taxon>Saccharomycetaceae</taxon>
        <taxon>Arxiozyma</taxon>
    </lineage>
</organism>
<evidence type="ECO:0000256" key="1">
    <source>
        <dbReference type="SAM" id="MobiDB-lite"/>
    </source>
</evidence>
<dbReference type="AlphaFoldDB" id="A0AAN7WIM7"/>
<evidence type="ECO:0000313" key="3">
    <source>
        <dbReference type="EMBL" id="KAK5780845.1"/>
    </source>
</evidence>
<evidence type="ECO:0000256" key="2">
    <source>
        <dbReference type="SAM" id="Phobius"/>
    </source>
</evidence>
<sequence>MSKRWFINQSSSNKRSSSSSTTKRDVPSFRNIILMALVGTGIFVFTVNSLDRTQKKTTFSDIEYTNMMKGLRRRVTLFTPGEIDVNLLYFSHNNNSSTKKILDQLNLVSNLVIDPFEVIESFRNDSNGRYEAILNDIKSVYGNREYIHHLPDRMLVSLLRDYIKEHCQVGDKITILDFPSNMSDAMDFENEISEIKQIYIPKDENTSDICKYFETVDKVTLI</sequence>
<protein>
    <submittedName>
        <fullName evidence="3">Uncharacterized protein</fullName>
    </submittedName>
</protein>
<evidence type="ECO:0000313" key="4">
    <source>
        <dbReference type="Proteomes" id="UP001306508"/>
    </source>
</evidence>
<accession>A0AAN7WIM7</accession>
<keyword evidence="2" id="KW-0472">Membrane</keyword>